<evidence type="ECO:0008006" key="4">
    <source>
        <dbReference type="Google" id="ProtNLM"/>
    </source>
</evidence>
<dbReference type="AlphaFoldDB" id="A0A645ANI1"/>
<gene>
    <name evidence="3" type="ORF">SDC9_100621</name>
</gene>
<name>A0A645ANI1_9ZZZZ</name>
<protein>
    <recommendedName>
        <fullName evidence="4">Spore cortex-lytic enzyme</fullName>
    </recommendedName>
</protein>
<evidence type="ECO:0000259" key="2">
    <source>
        <dbReference type="Pfam" id="PF07833"/>
    </source>
</evidence>
<dbReference type="Pfam" id="PF07833">
    <property type="entry name" value="Cu_amine_oxidN1"/>
    <property type="match status" value="1"/>
</dbReference>
<proteinExistence type="predicted"/>
<dbReference type="SUPFAM" id="SSF55383">
    <property type="entry name" value="Copper amine oxidase, domain N"/>
    <property type="match status" value="1"/>
</dbReference>
<dbReference type="Gene3D" id="6.20.240.60">
    <property type="match status" value="1"/>
</dbReference>
<organism evidence="3">
    <name type="scientific">bioreactor metagenome</name>
    <dbReference type="NCBI Taxonomy" id="1076179"/>
    <lineage>
        <taxon>unclassified sequences</taxon>
        <taxon>metagenomes</taxon>
        <taxon>ecological metagenomes</taxon>
    </lineage>
</organism>
<comment type="caution">
    <text evidence="3">The sequence shown here is derived from an EMBL/GenBank/DDBJ whole genome shotgun (WGS) entry which is preliminary data.</text>
</comment>
<feature type="domain" description="Cell wall hydrolase SleB" evidence="1">
    <location>
        <begin position="164"/>
        <end position="266"/>
    </location>
</feature>
<sequence>MKRKIAALGLAFLLFVSAAPQALGIQLAVDGQAISIGNKVIDSTTYVSLRQMVGYLDSSASVSWKDDQASAEGSGFTLTVSPNEYWLICNGHYLYIPGGVKVINGLIMVPVRVLAKALGATVTWDASSGVTVTSGSSPLSASEPVYDSASVYWLSRIIEAESVGEPLKGKIAVGTVVLNRVASSEFPDTIYDVIFDSSYGGQFEPVKNGTINWDPTEESTIAAKLCLEGARVASESLYFFNPSKSDSTWFADNCTYVATIGSHIFYK</sequence>
<dbReference type="Gene3D" id="1.10.10.2520">
    <property type="entry name" value="Cell wall hydrolase SleB, domain 1"/>
    <property type="match status" value="1"/>
</dbReference>
<dbReference type="GO" id="GO:0016787">
    <property type="term" value="F:hydrolase activity"/>
    <property type="evidence" value="ECO:0007669"/>
    <property type="project" value="InterPro"/>
</dbReference>
<feature type="domain" description="Copper amine oxidase-like N-terminal" evidence="2">
    <location>
        <begin position="31"/>
        <end position="129"/>
    </location>
</feature>
<dbReference type="InterPro" id="IPR036582">
    <property type="entry name" value="Mao_N_sf"/>
</dbReference>
<evidence type="ECO:0000313" key="3">
    <source>
        <dbReference type="EMBL" id="MPM53851.1"/>
    </source>
</evidence>
<dbReference type="Pfam" id="PF07486">
    <property type="entry name" value="Hydrolase_2"/>
    <property type="match status" value="1"/>
</dbReference>
<evidence type="ECO:0000259" key="1">
    <source>
        <dbReference type="Pfam" id="PF07486"/>
    </source>
</evidence>
<dbReference type="EMBL" id="VSSQ01014531">
    <property type="protein sequence ID" value="MPM53851.1"/>
    <property type="molecule type" value="Genomic_DNA"/>
</dbReference>
<dbReference type="InterPro" id="IPR011105">
    <property type="entry name" value="Cell_wall_hydrolase_SleB"/>
</dbReference>
<dbReference type="InterPro" id="IPR012854">
    <property type="entry name" value="Cu_amine_oxidase-like_N"/>
</dbReference>
<accession>A0A645ANI1</accession>
<reference evidence="3" key="1">
    <citation type="submission" date="2019-08" db="EMBL/GenBank/DDBJ databases">
        <authorList>
            <person name="Kucharzyk K."/>
            <person name="Murdoch R.W."/>
            <person name="Higgins S."/>
            <person name="Loffler F."/>
        </authorList>
    </citation>
    <scope>NUCLEOTIDE SEQUENCE</scope>
</reference>
<dbReference type="InterPro" id="IPR042047">
    <property type="entry name" value="SleB_dom1"/>
</dbReference>